<feature type="compositionally biased region" description="Polar residues" evidence="1">
    <location>
        <begin position="48"/>
        <end position="57"/>
    </location>
</feature>
<sequence>MDNFREWLSDNLRYIMLGLGIVLVLALLFFGIHFVTGLFSDKGDQGTKPAQIQTSDVGTEPTPQVTATPTAEPTQEPEPTEEPDQLQKGAYPAVNALINTYYTALGGKDVDTIRGILDGFSEEDGELIRSAAYIQGYQNVETYTKKGMKDGEYVAFVAYDLKFVNIDTLYPGLSQLYVRTREDGSLAILGEPESTEMETYMEQLCEEEDVKALISEVQLQADAASSSDQALQNFLGELGIA</sequence>
<evidence type="ECO:0000313" key="3">
    <source>
        <dbReference type="EMBL" id="HIR92276.1"/>
    </source>
</evidence>
<keyword evidence="2" id="KW-1133">Transmembrane helix</keyword>
<evidence type="ECO:0000313" key="4">
    <source>
        <dbReference type="Proteomes" id="UP000886841"/>
    </source>
</evidence>
<gene>
    <name evidence="3" type="ORF">IAB98_02485</name>
</gene>
<dbReference type="Proteomes" id="UP000886841">
    <property type="component" value="Unassembled WGS sequence"/>
</dbReference>
<protein>
    <submittedName>
        <fullName evidence="3">PT domain-containing protein</fullName>
    </submittedName>
</protein>
<evidence type="ECO:0000256" key="1">
    <source>
        <dbReference type="SAM" id="MobiDB-lite"/>
    </source>
</evidence>
<feature type="region of interest" description="Disordered" evidence="1">
    <location>
        <begin position="43"/>
        <end position="86"/>
    </location>
</feature>
<organism evidence="3 4">
    <name type="scientific">Candidatus Egerieimonas intestinavium</name>
    <dbReference type="NCBI Taxonomy" id="2840777"/>
    <lineage>
        <taxon>Bacteria</taxon>
        <taxon>Bacillati</taxon>
        <taxon>Bacillota</taxon>
        <taxon>Clostridia</taxon>
        <taxon>Lachnospirales</taxon>
        <taxon>Lachnospiraceae</taxon>
        <taxon>Lachnospiraceae incertae sedis</taxon>
        <taxon>Candidatus Egerieimonas</taxon>
    </lineage>
</organism>
<reference evidence="3" key="2">
    <citation type="journal article" date="2021" name="PeerJ">
        <title>Extensive microbial diversity within the chicken gut microbiome revealed by metagenomics and culture.</title>
        <authorList>
            <person name="Gilroy R."/>
            <person name="Ravi A."/>
            <person name="Getino M."/>
            <person name="Pursley I."/>
            <person name="Horton D.L."/>
            <person name="Alikhan N.F."/>
            <person name="Baker D."/>
            <person name="Gharbi K."/>
            <person name="Hall N."/>
            <person name="Watson M."/>
            <person name="Adriaenssens E.M."/>
            <person name="Foster-Nyarko E."/>
            <person name="Jarju S."/>
            <person name="Secka A."/>
            <person name="Antonio M."/>
            <person name="Oren A."/>
            <person name="Chaudhuri R.R."/>
            <person name="La Ragione R."/>
            <person name="Hildebrand F."/>
            <person name="Pallen M.J."/>
        </authorList>
    </citation>
    <scope>NUCLEOTIDE SEQUENCE</scope>
    <source>
        <strain evidence="3">ChiSxjej1B13-7041</strain>
    </source>
</reference>
<feature type="compositionally biased region" description="Low complexity" evidence="1">
    <location>
        <begin position="59"/>
        <end position="74"/>
    </location>
</feature>
<keyword evidence="2" id="KW-0472">Membrane</keyword>
<proteinExistence type="predicted"/>
<evidence type="ECO:0000256" key="2">
    <source>
        <dbReference type="SAM" id="Phobius"/>
    </source>
</evidence>
<accession>A0A9D1JFB1</accession>
<keyword evidence="2" id="KW-0812">Transmembrane</keyword>
<dbReference type="EMBL" id="DVHU01000021">
    <property type="protein sequence ID" value="HIR92276.1"/>
    <property type="molecule type" value="Genomic_DNA"/>
</dbReference>
<dbReference type="AlphaFoldDB" id="A0A9D1JFB1"/>
<comment type="caution">
    <text evidence="3">The sequence shown here is derived from an EMBL/GenBank/DDBJ whole genome shotgun (WGS) entry which is preliminary data.</text>
</comment>
<name>A0A9D1JFB1_9FIRM</name>
<reference evidence="3" key="1">
    <citation type="submission" date="2020-10" db="EMBL/GenBank/DDBJ databases">
        <authorList>
            <person name="Gilroy R."/>
        </authorList>
    </citation>
    <scope>NUCLEOTIDE SEQUENCE</scope>
    <source>
        <strain evidence="3">ChiSxjej1B13-7041</strain>
    </source>
</reference>
<feature type="transmembrane region" description="Helical" evidence="2">
    <location>
        <begin position="12"/>
        <end position="39"/>
    </location>
</feature>